<dbReference type="Pfam" id="PF12799">
    <property type="entry name" value="LRR_4"/>
    <property type="match status" value="2"/>
</dbReference>
<accession>A0A3T2I681</accession>
<evidence type="ECO:0000256" key="7">
    <source>
        <dbReference type="ARBA" id="ARBA00022737"/>
    </source>
</evidence>
<organism evidence="11 12">
    <name type="scientific">Listeria monocytogenes</name>
    <dbReference type="NCBI Taxonomy" id="1639"/>
    <lineage>
        <taxon>Bacteria</taxon>
        <taxon>Bacillati</taxon>
        <taxon>Bacillota</taxon>
        <taxon>Bacilli</taxon>
        <taxon>Bacillales</taxon>
        <taxon>Listeriaceae</taxon>
        <taxon>Listeria</taxon>
    </lineage>
</organism>
<keyword evidence="8" id="KW-0572">Peptidoglycan-anchor</keyword>
<evidence type="ECO:0000256" key="8">
    <source>
        <dbReference type="ARBA" id="ARBA00023088"/>
    </source>
</evidence>
<sequence>MKKILVILAFTLTIILGFKLPAQANTQVVPDDNLRLAINQSLGQADTHEPTQEEIATIEKLSISGYDVMSLEGLQYATNLKELFANHNDISDFSPISNLTGLTKLQIDETKITDTKQLTNLVNLKELDISSNNLNEIDGVKNMTKLESIYAYNNNISDLSPLANCTALASVDFINNEINDVSVFQNLDSLITGRFAYNHISNISYFRHDIPHAGNLNFENQTITLPAQRVSLVKKSLTMVAPIKGAAGQNVTLANISNSGTFANKELSFVNLATDTNQVTYDFDHFFTYNNYYMNFSGTVTQPLEWFADNAPVIHVDDIVIDQNSTFDPTDYITADDEEDGDITDKIVIIENNVNPAVPGTYDIIISVTDADGNVTEKTVTVTVEETAKTPANNNDTGKTTPQAPTKDEAKDAPKTTLKVVDKQPTKNTTSSNSNLTNASKLPKTGDDPANSLVAIGGLLLLSSAFLLRRRY</sequence>
<evidence type="ECO:0000256" key="9">
    <source>
        <dbReference type="SAM" id="MobiDB-lite"/>
    </source>
</evidence>
<dbReference type="InterPro" id="IPR014756">
    <property type="entry name" value="Ig_E-set"/>
</dbReference>
<dbReference type="InterPro" id="IPR014755">
    <property type="entry name" value="Cu-Rt/internalin_Ig-like"/>
</dbReference>
<evidence type="ECO:0000313" key="12">
    <source>
        <dbReference type="Proteomes" id="UP000566597"/>
    </source>
</evidence>
<keyword evidence="7" id="KW-0677">Repeat</keyword>
<dbReference type="NCBIfam" id="TIGR01167">
    <property type="entry name" value="LPXTG_anchor"/>
    <property type="match status" value="1"/>
</dbReference>
<dbReference type="EMBL" id="AABEVT010000019">
    <property type="protein sequence ID" value="EAH0253883.1"/>
    <property type="molecule type" value="Genomic_DNA"/>
</dbReference>
<dbReference type="SUPFAM" id="SSF81296">
    <property type="entry name" value="E set domains"/>
    <property type="match status" value="1"/>
</dbReference>
<evidence type="ECO:0000256" key="5">
    <source>
        <dbReference type="ARBA" id="ARBA00022614"/>
    </source>
</evidence>
<dbReference type="PANTHER" id="PTHR46652:SF3">
    <property type="entry name" value="LEUCINE-RICH REPEAT-CONTAINING PROTEIN 9"/>
    <property type="match status" value="1"/>
</dbReference>
<feature type="compositionally biased region" description="Polar residues" evidence="9">
    <location>
        <begin position="391"/>
        <end position="404"/>
    </location>
</feature>
<dbReference type="Proteomes" id="UP000566597">
    <property type="component" value="Unassembled WGS sequence"/>
</dbReference>
<dbReference type="InterPro" id="IPR050836">
    <property type="entry name" value="SDS22/Internalin_LRR"/>
</dbReference>
<dbReference type="InterPro" id="IPR013783">
    <property type="entry name" value="Ig-like_fold"/>
</dbReference>
<feature type="region of interest" description="Disordered" evidence="9">
    <location>
        <begin position="386"/>
        <end position="447"/>
    </location>
</feature>
<feature type="chain" id="PRO_5043837178" evidence="10">
    <location>
        <begin position="25"/>
        <end position="472"/>
    </location>
</feature>
<feature type="compositionally biased region" description="Basic and acidic residues" evidence="9">
    <location>
        <begin position="406"/>
        <end position="425"/>
    </location>
</feature>
<evidence type="ECO:0000256" key="3">
    <source>
        <dbReference type="ARBA" id="ARBA00022512"/>
    </source>
</evidence>
<keyword evidence="5" id="KW-0433">Leucine-rich repeat</keyword>
<dbReference type="Pfam" id="PF08191">
    <property type="entry name" value="LRR_adjacent"/>
    <property type="match status" value="1"/>
</dbReference>
<evidence type="ECO:0000256" key="2">
    <source>
        <dbReference type="ARBA" id="ARBA00009432"/>
    </source>
</evidence>
<gene>
    <name evidence="11" type="ORF">D4U23_16000</name>
</gene>
<dbReference type="Pfam" id="PF00746">
    <property type="entry name" value="Gram_pos_anchor"/>
    <property type="match status" value="1"/>
</dbReference>
<dbReference type="Pfam" id="PF16403">
    <property type="entry name" value="Bact_surface_Ig-like"/>
    <property type="match status" value="1"/>
</dbReference>
<protein>
    <submittedName>
        <fullName evidence="11">DUF5011 domain-containing protein</fullName>
    </submittedName>
</protein>
<evidence type="ECO:0000256" key="6">
    <source>
        <dbReference type="ARBA" id="ARBA00022729"/>
    </source>
</evidence>
<dbReference type="Gene3D" id="2.60.40.1220">
    <property type="match status" value="1"/>
</dbReference>
<dbReference type="PROSITE" id="PS51450">
    <property type="entry name" value="LRR"/>
    <property type="match status" value="3"/>
</dbReference>
<dbReference type="PANTHER" id="PTHR46652">
    <property type="entry name" value="LEUCINE-RICH REPEAT AND IQ DOMAIN-CONTAINING PROTEIN 1-RELATED"/>
    <property type="match status" value="1"/>
</dbReference>
<dbReference type="InterPro" id="IPR012569">
    <property type="entry name" value="Inl_IR"/>
</dbReference>
<dbReference type="Gene3D" id="3.80.10.10">
    <property type="entry name" value="Ribonuclease Inhibitor"/>
    <property type="match status" value="1"/>
</dbReference>
<name>A0A3T2I681_LISMN</name>
<proteinExistence type="inferred from homology"/>
<feature type="compositionally biased region" description="Low complexity" evidence="9">
    <location>
        <begin position="426"/>
        <end position="442"/>
    </location>
</feature>
<evidence type="ECO:0000313" key="11">
    <source>
        <dbReference type="EMBL" id="EAH0253883.1"/>
    </source>
</evidence>
<dbReference type="InterPro" id="IPR032675">
    <property type="entry name" value="LRR_dom_sf"/>
</dbReference>
<dbReference type="SMART" id="SM00365">
    <property type="entry name" value="LRR_SD22"/>
    <property type="match status" value="3"/>
</dbReference>
<dbReference type="Gene3D" id="2.60.40.10">
    <property type="entry name" value="Immunoglobulins"/>
    <property type="match status" value="1"/>
</dbReference>
<evidence type="ECO:0000256" key="1">
    <source>
        <dbReference type="ARBA" id="ARBA00004168"/>
    </source>
</evidence>
<feature type="signal peptide" evidence="10">
    <location>
        <begin position="1"/>
        <end position="24"/>
    </location>
</feature>
<dbReference type="RefSeq" id="WP_057171754.1">
    <property type="nucleotide sequence ID" value="NZ_CP045970.1"/>
</dbReference>
<keyword evidence="4" id="KW-0964">Secreted</keyword>
<dbReference type="SUPFAM" id="SSF52058">
    <property type="entry name" value="L domain-like"/>
    <property type="match status" value="1"/>
</dbReference>
<dbReference type="InterPro" id="IPR019931">
    <property type="entry name" value="LPXTG_anchor"/>
</dbReference>
<dbReference type="InterPro" id="IPR001611">
    <property type="entry name" value="Leu-rich_rpt"/>
</dbReference>
<comment type="caution">
    <text evidence="11">The sequence shown here is derived from an EMBL/GenBank/DDBJ whole genome shotgun (WGS) entry which is preliminary data.</text>
</comment>
<evidence type="ECO:0000256" key="10">
    <source>
        <dbReference type="SAM" id="SignalP"/>
    </source>
</evidence>
<comment type="subcellular location">
    <subcellularLocation>
        <location evidence="1">Secreted</location>
        <location evidence="1">Cell wall</location>
        <topology evidence="1">Peptidoglycan-anchor</topology>
    </subcellularLocation>
</comment>
<keyword evidence="3" id="KW-0134">Cell wall</keyword>
<dbReference type="PROSITE" id="PS50847">
    <property type="entry name" value="GRAM_POS_ANCHORING"/>
    <property type="match status" value="1"/>
</dbReference>
<keyword evidence="6 10" id="KW-0732">Signal</keyword>
<dbReference type="AlphaFoldDB" id="A0A3T2I681"/>
<comment type="similarity">
    <text evidence="2">Belongs to the internalin family.</text>
</comment>
<dbReference type="InterPro" id="IPR025875">
    <property type="entry name" value="Leu-rich_rpt_4"/>
</dbReference>
<reference evidence="11 12" key="1">
    <citation type="submission" date="2019-04" db="EMBL/GenBank/DDBJ databases">
        <authorList>
            <person name="Ashton P.M."/>
            <person name="Dallman T."/>
            <person name="Nair S."/>
            <person name="De Pinna E."/>
            <person name="Peters T."/>
            <person name="Grant K."/>
        </authorList>
    </citation>
    <scope>NUCLEOTIDE SEQUENCE [LARGE SCALE GENOMIC DNA]</scope>
    <source>
        <strain evidence="11 12">406731</strain>
    </source>
</reference>
<evidence type="ECO:0000256" key="4">
    <source>
        <dbReference type="ARBA" id="ARBA00022525"/>
    </source>
</evidence>
<dbReference type="InterPro" id="IPR032179">
    <property type="entry name" value="Cry22Aa_Ig-like"/>
</dbReference>